<dbReference type="STRING" id="40754.THII_1556"/>
<dbReference type="AlphaFoldDB" id="A0A090ADD7"/>
<accession>A0A090ADD7</accession>
<proteinExistence type="predicted"/>
<keyword evidence="1" id="KW-0812">Transmembrane</keyword>
<keyword evidence="1" id="KW-1133">Transmembrane helix</keyword>
<dbReference type="EMBL" id="AP014633">
    <property type="protein sequence ID" value="BAP55853.1"/>
    <property type="molecule type" value="Genomic_DNA"/>
</dbReference>
<evidence type="ECO:0000313" key="3">
    <source>
        <dbReference type="Proteomes" id="UP000031623"/>
    </source>
</evidence>
<evidence type="ECO:0000256" key="1">
    <source>
        <dbReference type="SAM" id="Phobius"/>
    </source>
</evidence>
<gene>
    <name evidence="2" type="ORF">THII_1556</name>
</gene>
<dbReference type="KEGG" id="tig:THII_1556"/>
<feature type="transmembrane region" description="Helical" evidence="1">
    <location>
        <begin position="12"/>
        <end position="37"/>
    </location>
</feature>
<dbReference type="Proteomes" id="UP000031623">
    <property type="component" value="Chromosome"/>
</dbReference>
<keyword evidence="3" id="KW-1185">Reference proteome</keyword>
<reference evidence="2 3" key="1">
    <citation type="journal article" date="2014" name="ISME J.">
        <title>Ecophysiology of Thioploca ingrica as revealed by the complete genome sequence supplemented with proteomic evidence.</title>
        <authorList>
            <person name="Kojima H."/>
            <person name="Ogura Y."/>
            <person name="Yamamoto N."/>
            <person name="Togashi T."/>
            <person name="Mori H."/>
            <person name="Watanabe T."/>
            <person name="Nemoto F."/>
            <person name="Kurokawa K."/>
            <person name="Hayashi T."/>
            <person name="Fukui M."/>
        </authorList>
    </citation>
    <scope>NUCLEOTIDE SEQUENCE [LARGE SCALE GENOMIC DNA]</scope>
</reference>
<sequence length="102" mass="10927">MIIHHGRKQNGASLAQFLFPIKILFFLISLECLIIPLPTWADITLSTGTAGIGNPDINFTGTDPIGNTFTPVGILKNPAWIDPIAGTNWIGPVNGDQDRMGG</sequence>
<evidence type="ECO:0000313" key="2">
    <source>
        <dbReference type="EMBL" id="BAP55853.1"/>
    </source>
</evidence>
<organism evidence="2 3">
    <name type="scientific">Thioploca ingrica</name>
    <dbReference type="NCBI Taxonomy" id="40754"/>
    <lineage>
        <taxon>Bacteria</taxon>
        <taxon>Pseudomonadati</taxon>
        <taxon>Pseudomonadota</taxon>
        <taxon>Gammaproteobacteria</taxon>
        <taxon>Thiotrichales</taxon>
        <taxon>Thiotrichaceae</taxon>
        <taxon>Thioploca</taxon>
    </lineage>
</organism>
<dbReference type="HOGENOM" id="CLU_2276173_0_0_6"/>
<keyword evidence="1" id="KW-0472">Membrane</keyword>
<name>A0A090ADD7_9GAMM</name>
<protein>
    <submittedName>
        <fullName evidence="2">Uncharacterized protein</fullName>
    </submittedName>
</protein>